<dbReference type="Gene3D" id="3.30.70.270">
    <property type="match status" value="1"/>
</dbReference>
<dbReference type="InterPro" id="IPR000160">
    <property type="entry name" value="GGDEF_dom"/>
</dbReference>
<dbReference type="Gene3D" id="3.30.450.20">
    <property type="entry name" value="PAS domain"/>
    <property type="match status" value="1"/>
</dbReference>
<dbReference type="CDD" id="cd01948">
    <property type="entry name" value="EAL"/>
    <property type="match status" value="1"/>
</dbReference>
<keyword evidence="1" id="KW-0812">Transmembrane</keyword>
<dbReference type="EMBL" id="JBHRYD010000001">
    <property type="protein sequence ID" value="MFC3704099.1"/>
    <property type="molecule type" value="Genomic_DNA"/>
</dbReference>
<dbReference type="PROSITE" id="PS50883">
    <property type="entry name" value="EAL"/>
    <property type="match status" value="1"/>
</dbReference>
<evidence type="ECO:0000313" key="4">
    <source>
        <dbReference type="EMBL" id="MFC3704099.1"/>
    </source>
</evidence>
<dbReference type="SMART" id="SM00052">
    <property type="entry name" value="EAL"/>
    <property type="match status" value="1"/>
</dbReference>
<dbReference type="InterPro" id="IPR043128">
    <property type="entry name" value="Rev_trsase/Diguanyl_cyclase"/>
</dbReference>
<dbReference type="SUPFAM" id="SSF55073">
    <property type="entry name" value="Nucleotide cyclase"/>
    <property type="match status" value="1"/>
</dbReference>
<dbReference type="SUPFAM" id="SSF141868">
    <property type="entry name" value="EAL domain-like"/>
    <property type="match status" value="1"/>
</dbReference>
<dbReference type="Pfam" id="PF00563">
    <property type="entry name" value="EAL"/>
    <property type="match status" value="1"/>
</dbReference>
<organism evidence="4 5">
    <name type="scientific">Devosia honganensis</name>
    <dbReference type="NCBI Taxonomy" id="1610527"/>
    <lineage>
        <taxon>Bacteria</taxon>
        <taxon>Pseudomonadati</taxon>
        <taxon>Pseudomonadota</taxon>
        <taxon>Alphaproteobacteria</taxon>
        <taxon>Hyphomicrobiales</taxon>
        <taxon>Devosiaceae</taxon>
        <taxon>Devosia</taxon>
    </lineage>
</organism>
<reference evidence="5" key="1">
    <citation type="journal article" date="2019" name="Int. J. Syst. Evol. Microbiol.">
        <title>The Global Catalogue of Microorganisms (GCM) 10K type strain sequencing project: providing services to taxonomists for standard genome sequencing and annotation.</title>
        <authorList>
            <consortium name="The Broad Institute Genomics Platform"/>
            <consortium name="The Broad Institute Genome Sequencing Center for Infectious Disease"/>
            <person name="Wu L."/>
            <person name="Ma J."/>
        </authorList>
    </citation>
    <scope>NUCLEOTIDE SEQUENCE [LARGE SCALE GENOMIC DNA]</scope>
    <source>
        <strain evidence="5">KCTC 42281</strain>
    </source>
</reference>
<keyword evidence="5" id="KW-1185">Reference proteome</keyword>
<protein>
    <submittedName>
        <fullName evidence="4">Bifunctional diguanylate cyclase/phosphodiesterase</fullName>
    </submittedName>
</protein>
<dbReference type="InterPro" id="IPR035965">
    <property type="entry name" value="PAS-like_dom_sf"/>
</dbReference>
<feature type="domain" description="GGDEF" evidence="3">
    <location>
        <begin position="357"/>
        <end position="490"/>
    </location>
</feature>
<keyword evidence="1" id="KW-1133">Transmembrane helix</keyword>
<name>A0ABV7WZ20_9HYPH</name>
<dbReference type="InterPro" id="IPR001633">
    <property type="entry name" value="EAL_dom"/>
</dbReference>
<feature type="transmembrane region" description="Helical" evidence="1">
    <location>
        <begin position="147"/>
        <end position="180"/>
    </location>
</feature>
<dbReference type="CDD" id="cd01949">
    <property type="entry name" value="GGDEF"/>
    <property type="match status" value="1"/>
</dbReference>
<comment type="caution">
    <text evidence="4">The sequence shown here is derived from an EMBL/GenBank/DDBJ whole genome shotgun (WGS) entry which is preliminary data.</text>
</comment>
<feature type="domain" description="EAL" evidence="2">
    <location>
        <begin position="499"/>
        <end position="750"/>
    </location>
</feature>
<evidence type="ECO:0000256" key="1">
    <source>
        <dbReference type="SAM" id="Phobius"/>
    </source>
</evidence>
<dbReference type="Proteomes" id="UP001595613">
    <property type="component" value="Unassembled WGS sequence"/>
</dbReference>
<dbReference type="NCBIfam" id="TIGR00254">
    <property type="entry name" value="GGDEF"/>
    <property type="match status" value="1"/>
</dbReference>
<evidence type="ECO:0000259" key="2">
    <source>
        <dbReference type="PROSITE" id="PS50883"/>
    </source>
</evidence>
<dbReference type="PANTHER" id="PTHR44757:SF2">
    <property type="entry name" value="BIOFILM ARCHITECTURE MAINTENANCE PROTEIN MBAA"/>
    <property type="match status" value="1"/>
</dbReference>
<keyword evidence="1" id="KW-0472">Membrane</keyword>
<dbReference type="RefSeq" id="WP_380095416.1">
    <property type="nucleotide sequence ID" value="NZ_JBHRYD010000001.1"/>
</dbReference>
<sequence length="765" mass="83301">MFEAAHKILPPVDYVSMIRSLYADRRSMLLGAFGSALAAAVAALEANSAILGVIAGLFVLNGVMRNVDMRAFDRVELADDDVEEARRWEWRATLGAASIALLYGAWCMISFWIVDDAFAELTAASVSVSVLVGVSQRNFAIDRLMTIQVLLIALPLVLGLLLVGNIYYALLTLLLLPFFISLRRIAGNSRDIFLRAVHGRIEAASLATQLDAALDTLDHGLMMLDGNGIIEVVNARALDAFRMGDADAWIGRPFSRLCTKVVGTGRLSRMACDQIVSLIEAGSNGKVLLTAVTGGYYEVSVSSRDDKTVLLFEDISARIVAEERISYMARYDALTNLPNRAYFAEQVAEALADRPKGHAALFVIDLDDFKHVNDTMGHLAGDQLLSEVGRLLPRIFGENAICGRLGGDEFVAFRAFVEDAGQAQDYADRLLGAMREGFSIPGRRIDMSVSIGLAASDDPSEDLETMMIKADLALYEAKSGGKGRVVQFHERMDTEYKMRQQLKLDLKTAIDEGRLKLAYQPIINPRTNRIAGCEALARWTHPLYGPISPTTFIPIAEETGMITDLTAFVLSAATRDCRAWPGDISVAVNISARDFRACDVEELVTGVLENTGLPAVRLEIEVTETALIEEQEAAGAALQSLHRLGVGIALDDFGTGYSSLSYLRSMPFTKLKIDRSFVADIETDPEALRLLTNVAQLGKDLSLQITVEGVETDGQLAIITGKTGVDFVQGFLYGPPLSFDAMTRLLASHYPSGAVPELRLVASRK</sequence>
<dbReference type="InterPro" id="IPR052155">
    <property type="entry name" value="Biofilm_reg_signaling"/>
</dbReference>
<evidence type="ECO:0000313" key="5">
    <source>
        <dbReference type="Proteomes" id="UP001595613"/>
    </source>
</evidence>
<accession>A0ABV7WZ20</accession>
<dbReference type="PANTHER" id="PTHR44757">
    <property type="entry name" value="DIGUANYLATE CYCLASE DGCP"/>
    <property type="match status" value="1"/>
</dbReference>
<proteinExistence type="predicted"/>
<dbReference type="InterPro" id="IPR035919">
    <property type="entry name" value="EAL_sf"/>
</dbReference>
<dbReference type="SMART" id="SM00267">
    <property type="entry name" value="GGDEF"/>
    <property type="match status" value="1"/>
</dbReference>
<gene>
    <name evidence="4" type="ORF">ACFOOL_04950</name>
</gene>
<dbReference type="Pfam" id="PF00990">
    <property type="entry name" value="GGDEF"/>
    <property type="match status" value="1"/>
</dbReference>
<dbReference type="Gene3D" id="3.20.20.450">
    <property type="entry name" value="EAL domain"/>
    <property type="match status" value="1"/>
</dbReference>
<evidence type="ECO:0000259" key="3">
    <source>
        <dbReference type="PROSITE" id="PS50887"/>
    </source>
</evidence>
<dbReference type="PROSITE" id="PS50887">
    <property type="entry name" value="GGDEF"/>
    <property type="match status" value="1"/>
</dbReference>
<feature type="transmembrane region" description="Helical" evidence="1">
    <location>
        <begin position="88"/>
        <end position="111"/>
    </location>
</feature>
<dbReference type="InterPro" id="IPR029787">
    <property type="entry name" value="Nucleotide_cyclase"/>
</dbReference>
<dbReference type="SUPFAM" id="SSF55785">
    <property type="entry name" value="PYP-like sensor domain (PAS domain)"/>
    <property type="match status" value="1"/>
</dbReference>
<feature type="transmembrane region" description="Helical" evidence="1">
    <location>
        <begin position="117"/>
        <end position="135"/>
    </location>
</feature>